<accession>A0ABN2RH16</accession>
<gene>
    <name evidence="2" type="ORF">GCM10009838_29610</name>
</gene>
<reference evidence="2 3" key="1">
    <citation type="journal article" date="2019" name="Int. J. Syst. Evol. Microbiol.">
        <title>The Global Catalogue of Microorganisms (GCM) 10K type strain sequencing project: providing services to taxonomists for standard genome sequencing and annotation.</title>
        <authorList>
            <consortium name="The Broad Institute Genomics Platform"/>
            <consortium name="The Broad Institute Genome Sequencing Center for Infectious Disease"/>
            <person name="Wu L."/>
            <person name="Ma J."/>
        </authorList>
    </citation>
    <scope>NUCLEOTIDE SEQUENCE [LARGE SCALE GENOMIC DNA]</scope>
    <source>
        <strain evidence="2 3">JCM 16013</strain>
    </source>
</reference>
<protein>
    <submittedName>
        <fullName evidence="2">Uncharacterized protein</fullName>
    </submittedName>
</protein>
<keyword evidence="3" id="KW-1185">Reference proteome</keyword>
<dbReference type="EMBL" id="BAAAQM010000014">
    <property type="protein sequence ID" value="GAA1969052.1"/>
    <property type="molecule type" value="Genomic_DNA"/>
</dbReference>
<evidence type="ECO:0000313" key="3">
    <source>
        <dbReference type="Proteomes" id="UP001499854"/>
    </source>
</evidence>
<name>A0ABN2RH16_9ACTN</name>
<dbReference type="Proteomes" id="UP001499854">
    <property type="component" value="Unassembled WGS sequence"/>
</dbReference>
<comment type="caution">
    <text evidence="2">The sequence shown here is derived from an EMBL/GenBank/DDBJ whole genome shotgun (WGS) entry which is preliminary data.</text>
</comment>
<evidence type="ECO:0000256" key="1">
    <source>
        <dbReference type="SAM" id="MobiDB-lite"/>
    </source>
</evidence>
<proteinExistence type="predicted"/>
<feature type="region of interest" description="Disordered" evidence="1">
    <location>
        <begin position="73"/>
        <end position="93"/>
    </location>
</feature>
<organism evidence="2 3">
    <name type="scientific">Catenulispora subtropica</name>
    <dbReference type="NCBI Taxonomy" id="450798"/>
    <lineage>
        <taxon>Bacteria</taxon>
        <taxon>Bacillati</taxon>
        <taxon>Actinomycetota</taxon>
        <taxon>Actinomycetes</taxon>
        <taxon>Catenulisporales</taxon>
        <taxon>Catenulisporaceae</taxon>
        <taxon>Catenulispora</taxon>
    </lineage>
</organism>
<evidence type="ECO:0000313" key="2">
    <source>
        <dbReference type="EMBL" id="GAA1969052.1"/>
    </source>
</evidence>
<sequence>MNRVFTQSVVDAFTNVASVLPDRDAKSAGVQDWAATAAFVPPATAPVLALAEALFPSIWCGARSPTGFADLATAERSEPAVSDDPTGERELDP</sequence>